<feature type="transmembrane region" description="Helical" evidence="19">
    <location>
        <begin position="339"/>
        <end position="358"/>
    </location>
</feature>
<dbReference type="InterPro" id="IPR044492">
    <property type="entry name" value="P_typ_ATPase_HD_dom"/>
</dbReference>
<protein>
    <recommendedName>
        <fullName evidence="3">P-type Cu(+) transporter</fullName>
        <ecNumber evidence="3">7.2.2.8</ecNumber>
    </recommendedName>
</protein>
<reference evidence="21 22" key="1">
    <citation type="submission" date="2020-04" db="EMBL/GenBank/DDBJ databases">
        <title>Genome sequencing of novel species.</title>
        <authorList>
            <person name="Heo J."/>
            <person name="Kim S.-J."/>
            <person name="Kim J.-S."/>
            <person name="Hong S.-B."/>
            <person name="Kwon S.-W."/>
        </authorList>
    </citation>
    <scope>NUCLEOTIDE SEQUENCE [LARGE SCALE GENOMIC DNA]</scope>
    <source>
        <strain evidence="21 22">MFER-1</strain>
    </source>
</reference>
<dbReference type="GO" id="GO:0043682">
    <property type="term" value="F:P-type divalent copper transporter activity"/>
    <property type="evidence" value="ECO:0007669"/>
    <property type="project" value="TreeGrafter"/>
</dbReference>
<evidence type="ECO:0000256" key="7">
    <source>
        <dbReference type="ARBA" id="ARBA00022692"/>
    </source>
</evidence>
<feature type="transmembrane region" description="Helical" evidence="19">
    <location>
        <begin position="378"/>
        <end position="402"/>
    </location>
</feature>
<feature type="transmembrane region" description="Helical" evidence="19">
    <location>
        <begin position="185"/>
        <end position="205"/>
    </location>
</feature>
<dbReference type="InterPro" id="IPR023298">
    <property type="entry name" value="ATPase_P-typ_TM_dom_sf"/>
</dbReference>
<dbReference type="PRINTS" id="PR00943">
    <property type="entry name" value="CUATPASE"/>
</dbReference>
<dbReference type="GO" id="GO:0140581">
    <property type="term" value="F:P-type monovalent copper transporter activity"/>
    <property type="evidence" value="ECO:0007669"/>
    <property type="project" value="UniProtKB-EC"/>
</dbReference>
<keyword evidence="16" id="KW-0406">Ion transport</keyword>
<dbReference type="InterPro" id="IPR006121">
    <property type="entry name" value="HMA_dom"/>
</dbReference>
<keyword evidence="11 19" id="KW-0067">ATP-binding</keyword>
<evidence type="ECO:0000313" key="22">
    <source>
        <dbReference type="Proteomes" id="UP000502248"/>
    </source>
</evidence>
<dbReference type="KEGG" id="cheb:HH215_07820"/>
<evidence type="ECO:0000256" key="5">
    <source>
        <dbReference type="ARBA" id="ARBA00022475"/>
    </source>
</evidence>
<keyword evidence="5 19" id="KW-1003">Cell membrane</keyword>
<dbReference type="CDD" id="cd00371">
    <property type="entry name" value="HMA"/>
    <property type="match status" value="1"/>
</dbReference>
<dbReference type="PROSITE" id="PS00154">
    <property type="entry name" value="ATPASE_E1_E2"/>
    <property type="match status" value="1"/>
</dbReference>
<evidence type="ECO:0000259" key="20">
    <source>
        <dbReference type="PROSITE" id="PS50846"/>
    </source>
</evidence>
<feature type="domain" description="HMA" evidence="20">
    <location>
        <begin position="2"/>
        <end position="68"/>
    </location>
</feature>
<evidence type="ECO:0000256" key="19">
    <source>
        <dbReference type="RuleBase" id="RU362081"/>
    </source>
</evidence>
<evidence type="ECO:0000256" key="1">
    <source>
        <dbReference type="ARBA" id="ARBA00004651"/>
    </source>
</evidence>
<dbReference type="PROSITE" id="PS01229">
    <property type="entry name" value="COF_2"/>
    <property type="match status" value="1"/>
</dbReference>
<evidence type="ECO:0000256" key="9">
    <source>
        <dbReference type="ARBA" id="ARBA00022741"/>
    </source>
</evidence>
<evidence type="ECO:0000256" key="18">
    <source>
        <dbReference type="ARBA" id="ARBA00049289"/>
    </source>
</evidence>
<keyword evidence="10" id="KW-0187">Copper transport</keyword>
<dbReference type="InterPro" id="IPR023214">
    <property type="entry name" value="HAD_sf"/>
</dbReference>
<accession>A0A7Z2VH46</accession>
<comment type="subcellular location">
    <subcellularLocation>
        <location evidence="1">Cell membrane</location>
        <topology evidence="1">Multi-pass membrane protein</topology>
    </subcellularLocation>
</comment>
<dbReference type="PANTHER" id="PTHR43520">
    <property type="entry name" value="ATP7, ISOFORM B"/>
    <property type="match status" value="1"/>
</dbReference>
<dbReference type="SFLD" id="SFLDF00027">
    <property type="entry name" value="p-type_atpase"/>
    <property type="match status" value="1"/>
</dbReference>
<dbReference type="InterPro" id="IPR027256">
    <property type="entry name" value="P-typ_ATPase_IB"/>
</dbReference>
<dbReference type="FunFam" id="3.30.70.100:FF:000005">
    <property type="entry name" value="Copper-exporting P-type ATPase A"/>
    <property type="match status" value="1"/>
</dbReference>
<dbReference type="AlphaFoldDB" id="A0A7Z2VH46"/>
<dbReference type="Pfam" id="PF00403">
    <property type="entry name" value="HMA"/>
    <property type="match status" value="1"/>
</dbReference>
<comment type="similarity">
    <text evidence="2 19">Belongs to the cation transport ATPase (P-type) (TC 3.A.3) family. Type IB subfamily.</text>
</comment>
<keyword evidence="4" id="KW-0813">Transport</keyword>
<feature type="transmembrane region" description="Helical" evidence="19">
    <location>
        <begin position="707"/>
        <end position="724"/>
    </location>
</feature>
<dbReference type="InterPro" id="IPR017969">
    <property type="entry name" value="Heavy-metal-associated_CS"/>
</dbReference>
<keyword evidence="9 19" id="KW-0547">Nucleotide-binding</keyword>
<dbReference type="PROSITE" id="PS50846">
    <property type="entry name" value="HMA_2"/>
    <property type="match status" value="1"/>
</dbReference>
<dbReference type="GO" id="GO:0005524">
    <property type="term" value="F:ATP binding"/>
    <property type="evidence" value="ECO:0007669"/>
    <property type="project" value="UniProtKB-UniRule"/>
</dbReference>
<evidence type="ECO:0000313" key="21">
    <source>
        <dbReference type="EMBL" id="QJD83088.1"/>
    </source>
</evidence>
<feature type="transmembrane region" description="Helical" evidence="19">
    <location>
        <begin position="88"/>
        <end position="110"/>
    </location>
</feature>
<dbReference type="SFLD" id="SFLDS00003">
    <property type="entry name" value="Haloacid_Dehalogenase"/>
    <property type="match status" value="1"/>
</dbReference>
<dbReference type="InterPro" id="IPR036412">
    <property type="entry name" value="HAD-like_sf"/>
</dbReference>
<dbReference type="PANTHER" id="PTHR43520:SF5">
    <property type="entry name" value="CATION-TRANSPORTING P-TYPE ATPASE-RELATED"/>
    <property type="match status" value="1"/>
</dbReference>
<dbReference type="CDD" id="cd02094">
    <property type="entry name" value="P-type_ATPase_Cu-like"/>
    <property type="match status" value="1"/>
</dbReference>
<dbReference type="InterPro" id="IPR001757">
    <property type="entry name" value="P_typ_ATPase"/>
</dbReference>
<keyword evidence="15" id="KW-0186">Copper</keyword>
<dbReference type="InterPro" id="IPR059000">
    <property type="entry name" value="ATPase_P-type_domA"/>
</dbReference>
<keyword evidence="12" id="KW-0460">Magnesium</keyword>
<dbReference type="Gene3D" id="2.70.150.10">
    <property type="entry name" value="Calcium-transporting ATPase, cytoplasmic transduction domain A"/>
    <property type="match status" value="1"/>
</dbReference>
<dbReference type="NCBIfam" id="TIGR01511">
    <property type="entry name" value="ATPase-IB1_Cu"/>
    <property type="match status" value="1"/>
</dbReference>
<dbReference type="SUPFAM" id="SSF56784">
    <property type="entry name" value="HAD-like"/>
    <property type="match status" value="1"/>
</dbReference>
<evidence type="ECO:0000256" key="12">
    <source>
        <dbReference type="ARBA" id="ARBA00022842"/>
    </source>
</evidence>
<sequence length="732" mass="79667">MQTLRLYITGMTCAACSSRIERAVGRMDGVHTISVNLATAQASVQIDQGTVGEADVYRKIEQLGYGIEHAQRPKDANDSEVRHYRIRFLASLILSFPLMWGMLAHFPLLSGVWTPHLFHDTFFQWGLATILQFYIAYPFYVGAYRALKQRSANMDVLVVISTSAAYFYSHYQIFRHIGSTGHGHVPLYFDAIAMILTVILLGKLLESIARGKALKDLNELYDLQIRLVRIVRGKEETWIPSEELRRGDIVCVLAGEWISADGTIVSGASEIDESLLTGESHPVMKSIRDQVFSGTRCLNGKLLIQAGSETQRSRLTRMIAMVEEAQSNKPLIARKVDRVAAYFVPFMLLCAVVTYIAWLFSAQENASEMAMRQALSVLLVACPCALGLATPVSILVATALSAKSGILFKDGRALETLHRVNHVLLDKTGTLTEGRPHLLGVQSVTDSEAYLIRMAAAVEQHSAHLLAQAIVQGADRRRIIVPEASNVVELPGNGMKGIVEGKTVRVGHYRWMKSELPAMAEQQAQSLPTSGGGGRTILYVSVNARLTGWLVLSDVLRTEAPQVVRKLKSQAKVWMLTGDQPEPASKIAAEVGADHYRAAMSPEMKLAVVRELRDKGRIVAVLGDGNNDTAALAAANVGIAMGGGVNSAREAGDVILVNDRLSGILDAIGISRKTMGNIKQNLALAVVYNLIAVPFAAFGYLDPRVSCIGMAASSVTVVANALRLQRSGKKRA</sequence>
<dbReference type="EMBL" id="CP051680">
    <property type="protein sequence ID" value="QJD83088.1"/>
    <property type="molecule type" value="Genomic_DNA"/>
</dbReference>
<keyword evidence="17 19" id="KW-0472">Membrane</keyword>
<evidence type="ECO:0000256" key="6">
    <source>
        <dbReference type="ARBA" id="ARBA00022553"/>
    </source>
</evidence>
<keyword evidence="7 19" id="KW-0812">Transmembrane</keyword>
<dbReference type="SUPFAM" id="SSF81665">
    <property type="entry name" value="Calcium ATPase, transmembrane domain M"/>
    <property type="match status" value="1"/>
</dbReference>
<dbReference type="Proteomes" id="UP000502248">
    <property type="component" value="Chromosome"/>
</dbReference>
<keyword evidence="14 19" id="KW-1133">Transmembrane helix</keyword>
<dbReference type="PROSITE" id="PS01047">
    <property type="entry name" value="HMA_1"/>
    <property type="match status" value="1"/>
</dbReference>
<dbReference type="SFLD" id="SFLDG00002">
    <property type="entry name" value="C1.7:_P-type_atpase_like"/>
    <property type="match status" value="1"/>
</dbReference>
<evidence type="ECO:0000256" key="17">
    <source>
        <dbReference type="ARBA" id="ARBA00023136"/>
    </source>
</evidence>
<keyword evidence="8 19" id="KW-0479">Metal-binding</keyword>
<dbReference type="NCBIfam" id="TIGR01494">
    <property type="entry name" value="ATPase_P-type"/>
    <property type="match status" value="1"/>
</dbReference>
<evidence type="ECO:0000256" key="8">
    <source>
        <dbReference type="ARBA" id="ARBA00022723"/>
    </source>
</evidence>
<evidence type="ECO:0000256" key="14">
    <source>
        <dbReference type="ARBA" id="ARBA00022989"/>
    </source>
</evidence>
<dbReference type="GO" id="GO:0055070">
    <property type="term" value="P:copper ion homeostasis"/>
    <property type="evidence" value="ECO:0007669"/>
    <property type="project" value="TreeGrafter"/>
</dbReference>
<keyword evidence="13" id="KW-1278">Translocase</keyword>
<dbReference type="Gene3D" id="3.40.50.1000">
    <property type="entry name" value="HAD superfamily/HAD-like"/>
    <property type="match status" value="1"/>
</dbReference>
<proteinExistence type="inferred from homology"/>
<dbReference type="Gene3D" id="3.40.1110.10">
    <property type="entry name" value="Calcium-transporting ATPase, cytoplasmic domain N"/>
    <property type="match status" value="1"/>
</dbReference>
<evidence type="ECO:0000256" key="15">
    <source>
        <dbReference type="ARBA" id="ARBA00023008"/>
    </source>
</evidence>
<evidence type="ECO:0000256" key="10">
    <source>
        <dbReference type="ARBA" id="ARBA00022796"/>
    </source>
</evidence>
<dbReference type="PRINTS" id="PR00119">
    <property type="entry name" value="CATATPASE"/>
</dbReference>
<feature type="transmembrane region" description="Helical" evidence="19">
    <location>
        <begin position="156"/>
        <end position="173"/>
    </location>
</feature>
<dbReference type="Pfam" id="PF00702">
    <property type="entry name" value="Hydrolase"/>
    <property type="match status" value="1"/>
</dbReference>
<dbReference type="Pfam" id="PF00122">
    <property type="entry name" value="E1-E2_ATPase"/>
    <property type="match status" value="1"/>
</dbReference>
<keyword evidence="22" id="KW-1185">Reference proteome</keyword>
<dbReference type="GO" id="GO:0005507">
    <property type="term" value="F:copper ion binding"/>
    <property type="evidence" value="ECO:0007669"/>
    <property type="project" value="TreeGrafter"/>
</dbReference>
<dbReference type="GO" id="GO:0016887">
    <property type="term" value="F:ATP hydrolysis activity"/>
    <property type="evidence" value="ECO:0007669"/>
    <property type="project" value="InterPro"/>
</dbReference>
<dbReference type="InterPro" id="IPR036163">
    <property type="entry name" value="HMA_dom_sf"/>
</dbReference>
<feature type="transmembrane region" description="Helical" evidence="19">
    <location>
        <begin position="682"/>
        <end position="701"/>
    </location>
</feature>
<dbReference type="InterPro" id="IPR023299">
    <property type="entry name" value="ATPase_P-typ_cyto_dom_N"/>
</dbReference>
<dbReference type="RefSeq" id="WP_169279385.1">
    <property type="nucleotide sequence ID" value="NZ_CP051680.1"/>
</dbReference>
<evidence type="ECO:0000256" key="13">
    <source>
        <dbReference type="ARBA" id="ARBA00022967"/>
    </source>
</evidence>
<evidence type="ECO:0000256" key="16">
    <source>
        <dbReference type="ARBA" id="ARBA00023065"/>
    </source>
</evidence>
<dbReference type="Gene3D" id="3.30.70.100">
    <property type="match status" value="1"/>
</dbReference>
<dbReference type="GO" id="GO:0005886">
    <property type="term" value="C:plasma membrane"/>
    <property type="evidence" value="ECO:0007669"/>
    <property type="project" value="UniProtKB-SubCell"/>
</dbReference>
<evidence type="ECO:0000256" key="4">
    <source>
        <dbReference type="ARBA" id="ARBA00022448"/>
    </source>
</evidence>
<evidence type="ECO:0000256" key="11">
    <source>
        <dbReference type="ARBA" id="ARBA00022840"/>
    </source>
</evidence>
<evidence type="ECO:0000256" key="3">
    <source>
        <dbReference type="ARBA" id="ARBA00012517"/>
    </source>
</evidence>
<dbReference type="InterPro" id="IPR018303">
    <property type="entry name" value="ATPase_P-typ_P_site"/>
</dbReference>
<name>A0A7Z2VH46_9BACL</name>
<dbReference type="NCBIfam" id="TIGR01525">
    <property type="entry name" value="ATPase-IB_hvy"/>
    <property type="match status" value="1"/>
</dbReference>
<evidence type="ECO:0000256" key="2">
    <source>
        <dbReference type="ARBA" id="ARBA00006024"/>
    </source>
</evidence>
<dbReference type="SUPFAM" id="SSF55008">
    <property type="entry name" value="HMA, heavy metal-associated domain"/>
    <property type="match status" value="1"/>
</dbReference>
<dbReference type="SUPFAM" id="SSF81653">
    <property type="entry name" value="Calcium ATPase, transduction domain A"/>
    <property type="match status" value="1"/>
</dbReference>
<organism evidence="21 22">
    <name type="scientific">Cohnella herbarum</name>
    <dbReference type="NCBI Taxonomy" id="2728023"/>
    <lineage>
        <taxon>Bacteria</taxon>
        <taxon>Bacillati</taxon>
        <taxon>Bacillota</taxon>
        <taxon>Bacilli</taxon>
        <taxon>Bacillales</taxon>
        <taxon>Paenibacillaceae</taxon>
        <taxon>Cohnella</taxon>
    </lineage>
</organism>
<keyword evidence="6" id="KW-0597">Phosphoprotein</keyword>
<dbReference type="EC" id="7.2.2.8" evidence="3"/>
<dbReference type="InterPro" id="IPR008250">
    <property type="entry name" value="ATPase_P-typ_transduc_dom_A_sf"/>
</dbReference>
<feature type="transmembrane region" description="Helical" evidence="19">
    <location>
        <begin position="122"/>
        <end position="144"/>
    </location>
</feature>
<comment type="catalytic activity">
    <reaction evidence="18">
        <text>Cu(+)(in) + ATP + H2O = Cu(+)(out) + ADP + phosphate + H(+)</text>
        <dbReference type="Rhea" id="RHEA:25792"/>
        <dbReference type="ChEBI" id="CHEBI:15377"/>
        <dbReference type="ChEBI" id="CHEBI:15378"/>
        <dbReference type="ChEBI" id="CHEBI:30616"/>
        <dbReference type="ChEBI" id="CHEBI:43474"/>
        <dbReference type="ChEBI" id="CHEBI:49552"/>
        <dbReference type="ChEBI" id="CHEBI:456216"/>
        <dbReference type="EC" id="7.2.2.8"/>
    </reaction>
</comment>
<gene>
    <name evidence="21" type="ORF">HH215_07820</name>
</gene>